<name>A0A6M0H6Q4_9CLOT</name>
<evidence type="ECO:0000313" key="2">
    <source>
        <dbReference type="Proteomes" id="UP000481872"/>
    </source>
</evidence>
<accession>A0A6M0H6Q4</accession>
<proteinExistence type="predicted"/>
<dbReference type="Proteomes" id="UP000481872">
    <property type="component" value="Unassembled WGS sequence"/>
</dbReference>
<dbReference type="AlphaFoldDB" id="A0A6M0H6Q4"/>
<organism evidence="1 2">
    <name type="scientific">Clostridium senegalense</name>
    <dbReference type="NCBI Taxonomy" id="1465809"/>
    <lineage>
        <taxon>Bacteria</taxon>
        <taxon>Bacillati</taxon>
        <taxon>Bacillota</taxon>
        <taxon>Clostridia</taxon>
        <taxon>Eubacteriales</taxon>
        <taxon>Clostridiaceae</taxon>
        <taxon>Clostridium</taxon>
    </lineage>
</organism>
<gene>
    <name evidence="1" type="ORF">G3M99_16510</name>
</gene>
<reference evidence="1 2" key="1">
    <citation type="submission" date="2020-02" db="EMBL/GenBank/DDBJ databases">
        <title>Genome assembly of a novel Clostridium senegalense strain.</title>
        <authorList>
            <person name="Gupta T.B."/>
            <person name="Jauregui R."/>
            <person name="Maclean P."/>
            <person name="Nawarathana A."/>
            <person name="Brightwell G."/>
        </authorList>
    </citation>
    <scope>NUCLEOTIDE SEQUENCE [LARGE SCALE GENOMIC DNA]</scope>
    <source>
        <strain evidence="1 2">AGRFS4</strain>
    </source>
</reference>
<evidence type="ECO:0008006" key="3">
    <source>
        <dbReference type="Google" id="ProtNLM"/>
    </source>
</evidence>
<protein>
    <recommendedName>
        <fullName evidence="3">Sulfurtransferase TusA family protein</fullName>
    </recommendedName>
</protein>
<sequence length="78" mass="9186">MSYYKMNIIGRINLSDYSNIHDYMEIIGPEDEFTVMMENSNEEDIQVLCNMLQTEKFNILEKGGSENGWLFIRANKKK</sequence>
<comment type="caution">
    <text evidence="1">The sequence shown here is derived from an EMBL/GenBank/DDBJ whole genome shotgun (WGS) entry which is preliminary data.</text>
</comment>
<keyword evidence="2" id="KW-1185">Reference proteome</keyword>
<dbReference type="RefSeq" id="WP_061995563.1">
    <property type="nucleotide sequence ID" value="NZ_JAAGPU010000044.1"/>
</dbReference>
<dbReference type="EMBL" id="JAAGPU010000044">
    <property type="protein sequence ID" value="NEU06410.1"/>
    <property type="molecule type" value="Genomic_DNA"/>
</dbReference>
<evidence type="ECO:0000313" key="1">
    <source>
        <dbReference type="EMBL" id="NEU06410.1"/>
    </source>
</evidence>